<dbReference type="OrthoDB" id="9786161at2"/>
<accession>A0A1G8GTM9</accession>
<dbReference type="AlphaFoldDB" id="A0A1G8GTM9"/>
<evidence type="ECO:0000259" key="1">
    <source>
        <dbReference type="Pfam" id="PF04536"/>
    </source>
</evidence>
<evidence type="ECO:0000313" key="3">
    <source>
        <dbReference type="Proteomes" id="UP000199492"/>
    </source>
</evidence>
<dbReference type="Proteomes" id="UP000199492">
    <property type="component" value="Unassembled WGS sequence"/>
</dbReference>
<dbReference type="STRING" id="262004.SAMN04489796_10626"/>
<gene>
    <name evidence="2" type="ORF">SAMN04489796_10626</name>
</gene>
<dbReference type="RefSeq" id="WP_092468962.1">
    <property type="nucleotide sequence ID" value="NZ_FNCZ01000006.1"/>
</dbReference>
<dbReference type="PANTHER" id="PTHR30373:SF8">
    <property type="entry name" value="BLL7265 PROTEIN"/>
    <property type="match status" value="1"/>
</dbReference>
<reference evidence="3" key="1">
    <citation type="submission" date="2016-10" db="EMBL/GenBank/DDBJ databases">
        <authorList>
            <person name="Varghese N."/>
            <person name="Submissions S."/>
        </authorList>
    </citation>
    <scope>NUCLEOTIDE SEQUENCE [LARGE SCALE GENOMIC DNA]</scope>
    <source>
        <strain evidence="3">DSM 15363</strain>
    </source>
</reference>
<dbReference type="InterPro" id="IPR007621">
    <property type="entry name" value="TPM_dom"/>
</dbReference>
<dbReference type="Pfam" id="PF04536">
    <property type="entry name" value="TPM_phosphatase"/>
    <property type="match status" value="1"/>
</dbReference>
<dbReference type="EMBL" id="FNCZ01000006">
    <property type="protein sequence ID" value="SDH97754.1"/>
    <property type="molecule type" value="Genomic_DNA"/>
</dbReference>
<name>A0A1G8GTM9_9FLAO</name>
<protein>
    <submittedName>
        <fullName evidence="2">TLP18.3, Psb32 and MOLO-1 founding protein of phosphatase</fullName>
    </submittedName>
</protein>
<proteinExistence type="predicted"/>
<keyword evidence="3" id="KW-1185">Reference proteome</keyword>
<evidence type="ECO:0000313" key="2">
    <source>
        <dbReference type="EMBL" id="SDH97754.1"/>
    </source>
</evidence>
<feature type="domain" description="TPM" evidence="1">
    <location>
        <begin position="5"/>
        <end position="122"/>
    </location>
</feature>
<sequence>MPNIEQFLTAKEEAEIVEAIRIAEGKTSGEIRVHIEQKCDIDVYEHALEVFHFLKMDNTIQRNGVLIYVAVDNRSFVIFGDQGINNIVGADFWNSTRDKISSQFKSGRFKQGLIDGIQEAGKALSQHFPWDHNDKDELDNTISKG</sequence>
<organism evidence="2 3">
    <name type="scientific">Winogradskyella thalassocola</name>
    <dbReference type="NCBI Taxonomy" id="262004"/>
    <lineage>
        <taxon>Bacteria</taxon>
        <taxon>Pseudomonadati</taxon>
        <taxon>Bacteroidota</taxon>
        <taxon>Flavobacteriia</taxon>
        <taxon>Flavobacteriales</taxon>
        <taxon>Flavobacteriaceae</taxon>
        <taxon>Winogradskyella</taxon>
    </lineage>
</organism>
<dbReference type="Gene3D" id="3.10.310.50">
    <property type="match status" value="1"/>
</dbReference>
<dbReference type="PANTHER" id="PTHR30373">
    <property type="entry name" value="UPF0603 PROTEIN YGCG"/>
    <property type="match status" value="1"/>
</dbReference>